<protein>
    <submittedName>
        <fullName evidence="1">Uncharacterized protein</fullName>
    </submittedName>
</protein>
<reference evidence="1" key="1">
    <citation type="journal article" date="2016" name="Gigascience">
        <title>De novo construction of an expanded transcriptome assembly for the western tarnished plant bug, Lygus hesperus.</title>
        <authorList>
            <person name="Tassone E.E."/>
            <person name="Geib S.M."/>
            <person name="Hall B."/>
            <person name="Fabrick J.A."/>
            <person name="Brent C.S."/>
            <person name="Hull J.J."/>
        </authorList>
    </citation>
    <scope>NUCLEOTIDE SEQUENCE</scope>
</reference>
<proteinExistence type="predicted"/>
<accession>A0A146L028</accession>
<organism evidence="1">
    <name type="scientific">Lygus hesperus</name>
    <name type="common">Western plant bug</name>
    <dbReference type="NCBI Taxonomy" id="30085"/>
    <lineage>
        <taxon>Eukaryota</taxon>
        <taxon>Metazoa</taxon>
        <taxon>Ecdysozoa</taxon>
        <taxon>Arthropoda</taxon>
        <taxon>Hexapoda</taxon>
        <taxon>Insecta</taxon>
        <taxon>Pterygota</taxon>
        <taxon>Neoptera</taxon>
        <taxon>Paraneoptera</taxon>
        <taxon>Hemiptera</taxon>
        <taxon>Heteroptera</taxon>
        <taxon>Panheteroptera</taxon>
        <taxon>Cimicomorpha</taxon>
        <taxon>Miridae</taxon>
        <taxon>Mirini</taxon>
        <taxon>Lygus</taxon>
    </lineage>
</organism>
<evidence type="ECO:0000313" key="1">
    <source>
        <dbReference type="EMBL" id="JAQ01135.1"/>
    </source>
</evidence>
<feature type="non-terminal residue" evidence="1">
    <location>
        <position position="157"/>
    </location>
</feature>
<gene>
    <name evidence="1" type="ORF">g.20482</name>
</gene>
<sequence>MPVDVGTSAHACTNSDIQPHTYVQLETHEQQHPSPASSTQDAAAAVVLGDLCAILQTHPYYGEWGVGCTKVRGGQPTAFCTGDCVRTGETFVGPWGRTEWGSPHSSLELEPYLSTGGTLPSLAPSWAWNLPTYSPILAPVAVYPHATTLPILVAGSS</sequence>
<dbReference type="EMBL" id="GDHC01017494">
    <property type="protein sequence ID" value="JAQ01135.1"/>
    <property type="molecule type" value="Transcribed_RNA"/>
</dbReference>
<dbReference type="AlphaFoldDB" id="A0A146L028"/>
<name>A0A146L028_LYGHE</name>